<feature type="transmembrane region" description="Helical" evidence="5">
    <location>
        <begin position="352"/>
        <end position="371"/>
    </location>
</feature>
<feature type="transmembrane region" description="Helical" evidence="5">
    <location>
        <begin position="410"/>
        <end position="427"/>
    </location>
</feature>
<feature type="transmembrane region" description="Helical" evidence="5">
    <location>
        <begin position="246"/>
        <end position="266"/>
    </location>
</feature>
<name>A0A896T9Q5_LACLC</name>
<dbReference type="PANTHER" id="PTHR43424">
    <property type="entry name" value="LOCUS PUTATIVE PROTEIN 1-RELATED"/>
    <property type="match status" value="1"/>
</dbReference>
<dbReference type="Proteomes" id="UP000663552">
    <property type="component" value="Chromosome"/>
</dbReference>
<dbReference type="PANTHER" id="PTHR43424:SF1">
    <property type="entry name" value="LOCUS PUTATIVE PROTEIN 1-RELATED"/>
    <property type="match status" value="1"/>
</dbReference>
<feature type="transmembrane region" description="Helical" evidence="5">
    <location>
        <begin position="79"/>
        <end position="105"/>
    </location>
</feature>
<feature type="transmembrane region" description="Helical" evidence="5">
    <location>
        <begin position="287"/>
        <end position="311"/>
    </location>
</feature>
<dbReference type="InterPro" id="IPR052556">
    <property type="entry name" value="PolySynth_Transporter"/>
</dbReference>
<feature type="transmembrane region" description="Helical" evidence="5">
    <location>
        <begin position="317"/>
        <end position="340"/>
    </location>
</feature>
<keyword evidence="2 5" id="KW-0812">Transmembrane</keyword>
<protein>
    <submittedName>
        <fullName evidence="6">Polysaccharide Transporter PST family</fullName>
    </submittedName>
</protein>
<feature type="transmembrane region" description="Helical" evidence="5">
    <location>
        <begin position="377"/>
        <end position="398"/>
    </location>
</feature>
<feature type="transmembrane region" description="Helical" evidence="5">
    <location>
        <begin position="140"/>
        <end position="158"/>
    </location>
</feature>
<evidence type="ECO:0000256" key="3">
    <source>
        <dbReference type="ARBA" id="ARBA00022989"/>
    </source>
</evidence>
<accession>A0A896T9Q5</accession>
<dbReference type="RefSeq" id="WP_205536507.1">
    <property type="nucleotide sequence ID" value="NZ_CP127216.1"/>
</dbReference>
<evidence type="ECO:0000256" key="5">
    <source>
        <dbReference type="SAM" id="Phobius"/>
    </source>
</evidence>
<feature type="transmembrane region" description="Helical" evidence="5">
    <location>
        <begin position="7"/>
        <end position="27"/>
    </location>
</feature>
<evidence type="ECO:0000313" key="6">
    <source>
        <dbReference type="EMBL" id="QSD62768.1"/>
    </source>
</evidence>
<feature type="transmembrane region" description="Helical" evidence="5">
    <location>
        <begin position="164"/>
        <end position="186"/>
    </location>
</feature>
<dbReference type="EMBL" id="CP032148">
    <property type="protein sequence ID" value="QSD62768.1"/>
    <property type="molecule type" value="Genomic_DNA"/>
</dbReference>
<evidence type="ECO:0000256" key="1">
    <source>
        <dbReference type="ARBA" id="ARBA00004141"/>
    </source>
</evidence>
<organism evidence="6 7">
    <name type="scientific">Lactococcus lactis subsp. cremoris</name>
    <name type="common">Streptococcus cremoris</name>
    <dbReference type="NCBI Taxonomy" id="1359"/>
    <lineage>
        <taxon>Bacteria</taxon>
        <taxon>Bacillati</taxon>
        <taxon>Bacillota</taxon>
        <taxon>Bacilli</taxon>
        <taxon>Lactobacillales</taxon>
        <taxon>Streptococcaceae</taxon>
        <taxon>Lactococcus</taxon>
    </lineage>
</organism>
<dbReference type="AlphaFoldDB" id="A0A896T9Q5"/>
<proteinExistence type="predicted"/>
<feature type="transmembrane region" description="Helical" evidence="5">
    <location>
        <begin position="439"/>
        <end position="457"/>
    </location>
</feature>
<comment type="subcellular location">
    <subcellularLocation>
        <location evidence="1">Membrane</location>
        <topology evidence="1">Multi-pass membrane protein</topology>
    </subcellularLocation>
</comment>
<keyword evidence="4 5" id="KW-0472">Membrane</keyword>
<keyword evidence="3 5" id="KW-1133">Transmembrane helix</keyword>
<feature type="transmembrane region" description="Helical" evidence="5">
    <location>
        <begin position="39"/>
        <end position="59"/>
    </location>
</feature>
<dbReference type="Pfam" id="PF01943">
    <property type="entry name" value="Polysacc_synt"/>
    <property type="match status" value="1"/>
</dbReference>
<feature type="transmembrane region" description="Helical" evidence="5">
    <location>
        <begin position="111"/>
        <end position="131"/>
    </location>
</feature>
<gene>
    <name evidence="6" type="ORF">LL1196_1128</name>
</gene>
<evidence type="ECO:0000313" key="7">
    <source>
        <dbReference type="Proteomes" id="UP000663552"/>
    </source>
</evidence>
<evidence type="ECO:0000256" key="2">
    <source>
        <dbReference type="ARBA" id="ARBA00022692"/>
    </source>
</evidence>
<reference evidence="6" key="1">
    <citation type="journal article" date="2020" name="Mol. Microbiol.">
        <title>The CWPS Rubik's cube: Linking diversity of cell wall polysaccharide structures with the encoded biosynthetic machinery of selected Lactococcus lactis strains.</title>
        <authorList>
            <person name="Mahony J."/>
            <person name="Frantzen C."/>
            <person name="Vinogradov E."/>
            <person name="Sadovskaya I."/>
            <person name="Theodorou I."/>
            <person name="Kelleher P."/>
            <person name="Chapot-Chartier M.P."/>
            <person name="Cambillau C."/>
            <person name="Holo H."/>
            <person name="van Sinderen D."/>
        </authorList>
    </citation>
    <scope>NUCLEOTIDE SEQUENCE</scope>
    <source>
        <strain evidence="6">1196</strain>
    </source>
</reference>
<dbReference type="InterPro" id="IPR002797">
    <property type="entry name" value="Polysacc_synth"/>
</dbReference>
<dbReference type="GO" id="GO:0016020">
    <property type="term" value="C:membrane"/>
    <property type="evidence" value="ECO:0007669"/>
    <property type="project" value="UniProtKB-SubCell"/>
</dbReference>
<evidence type="ECO:0000256" key="4">
    <source>
        <dbReference type="ARBA" id="ARBA00023136"/>
    </source>
</evidence>
<feature type="transmembrane region" description="Helical" evidence="5">
    <location>
        <begin position="206"/>
        <end position="223"/>
    </location>
</feature>
<sequence length="479" mass="54311">MRLVKNFFLNSSYQILLIILPLITAPYISRILGSEGVGIYAFTGANVQYFVLVAVLGTATYGNREIAYHQNDKKKRSEIFWGITFLSWITAAISLFLFFLFLFISKDYRSIYIWQSLLILTSLFDISWYFMGREKFSITVTRNFIFKLLTVLSILIFVKKPSDLILYVAIMSLGGLFSSLSLWPFLRDEVNRPNFAKLNLKKHLRYTFVLFLPTIATQVYLVANKTMIGLMDSISHAGFYQQSDTIIKLALSIIGTIGVVMMPHVANMFSTGNIKGIRNSIIKTFNIASGISFGILFGILAIALKFAPFFFGKSFSMVGMIMMIEAPIILFISMSSVLGTQYLLPLNRMKPFTMSVTLGAILNIIINLILIPWIGVIGATIATVISEFAVTAFQYYSIRKEFTLKELFGGVWKYVLSGFVMFVIVFIMNQKNELNGIQLFIQIFTGVLIYLILNILLKTKLWVIFKQLANETLNKKVNN</sequence>